<feature type="domain" description="Tify" evidence="4">
    <location>
        <begin position="80"/>
        <end position="115"/>
    </location>
</feature>
<name>A0AAD8M0A4_9APIA</name>
<dbReference type="PANTHER" id="PTHR33077">
    <property type="entry name" value="PROTEIN TIFY 4A-RELATED-RELATED"/>
    <property type="match status" value="1"/>
</dbReference>
<accession>A0AAD8M0A4</accession>
<comment type="domain">
    <text evidence="2">The jas domain is required for interaction with COI1.</text>
</comment>
<dbReference type="GO" id="GO:2000022">
    <property type="term" value="P:regulation of jasmonic acid mediated signaling pathway"/>
    <property type="evidence" value="ECO:0007669"/>
    <property type="project" value="UniProtKB-UniRule"/>
</dbReference>
<evidence type="ECO:0000313" key="6">
    <source>
        <dbReference type="Proteomes" id="UP001237642"/>
    </source>
</evidence>
<dbReference type="PROSITE" id="PS51320">
    <property type="entry name" value="TIFY"/>
    <property type="match status" value="1"/>
</dbReference>
<dbReference type="GO" id="GO:0005634">
    <property type="term" value="C:nucleus"/>
    <property type="evidence" value="ECO:0007669"/>
    <property type="project" value="UniProtKB-SubCell"/>
</dbReference>
<evidence type="ECO:0000256" key="1">
    <source>
        <dbReference type="ARBA" id="ARBA00008614"/>
    </source>
</evidence>
<dbReference type="PANTHER" id="PTHR33077:SF140">
    <property type="entry name" value="PROTEIN TIFY 10B"/>
    <property type="match status" value="1"/>
</dbReference>
<reference evidence="5" key="1">
    <citation type="submission" date="2023-02" db="EMBL/GenBank/DDBJ databases">
        <title>Genome of toxic invasive species Heracleum sosnowskyi carries increased number of genes despite the absence of recent whole-genome duplications.</title>
        <authorList>
            <person name="Schelkunov M."/>
            <person name="Shtratnikova V."/>
            <person name="Makarenko M."/>
            <person name="Klepikova A."/>
            <person name="Omelchenko D."/>
            <person name="Novikova G."/>
            <person name="Obukhova E."/>
            <person name="Bogdanov V."/>
            <person name="Penin A."/>
            <person name="Logacheva M."/>
        </authorList>
    </citation>
    <scope>NUCLEOTIDE SEQUENCE</scope>
    <source>
        <strain evidence="5">Hsosn_3</strain>
        <tissue evidence="5">Leaf</tissue>
    </source>
</reference>
<reference evidence="5" key="2">
    <citation type="submission" date="2023-05" db="EMBL/GenBank/DDBJ databases">
        <authorList>
            <person name="Schelkunov M.I."/>
        </authorList>
    </citation>
    <scope>NUCLEOTIDE SEQUENCE</scope>
    <source>
        <strain evidence="5">Hsosn_3</strain>
        <tissue evidence="5">Leaf</tissue>
    </source>
</reference>
<evidence type="ECO:0000256" key="2">
    <source>
        <dbReference type="RuleBase" id="RU369065"/>
    </source>
</evidence>
<comment type="caution">
    <text evidence="5">The sequence shown here is derived from an EMBL/GenBank/DDBJ whole genome shotgun (WGS) entry which is preliminary data.</text>
</comment>
<dbReference type="SMART" id="SM00979">
    <property type="entry name" value="TIFY"/>
    <property type="match status" value="1"/>
</dbReference>
<organism evidence="5 6">
    <name type="scientific">Heracleum sosnowskyi</name>
    <dbReference type="NCBI Taxonomy" id="360622"/>
    <lineage>
        <taxon>Eukaryota</taxon>
        <taxon>Viridiplantae</taxon>
        <taxon>Streptophyta</taxon>
        <taxon>Embryophyta</taxon>
        <taxon>Tracheophyta</taxon>
        <taxon>Spermatophyta</taxon>
        <taxon>Magnoliopsida</taxon>
        <taxon>eudicotyledons</taxon>
        <taxon>Gunneridae</taxon>
        <taxon>Pentapetalae</taxon>
        <taxon>asterids</taxon>
        <taxon>campanulids</taxon>
        <taxon>Apiales</taxon>
        <taxon>Apiaceae</taxon>
        <taxon>Apioideae</taxon>
        <taxon>apioid superclade</taxon>
        <taxon>Tordylieae</taxon>
        <taxon>Tordyliinae</taxon>
        <taxon>Heracleum</taxon>
    </lineage>
</organism>
<protein>
    <recommendedName>
        <fullName evidence="2">Protein TIFY</fullName>
    </recommendedName>
    <alternativeName>
        <fullName evidence="2">Jasmonate ZIM domain-containing protein</fullName>
    </alternativeName>
</protein>
<dbReference type="Proteomes" id="UP001237642">
    <property type="component" value="Unassembled WGS sequence"/>
</dbReference>
<feature type="region of interest" description="Disordered" evidence="3">
    <location>
        <begin position="1"/>
        <end position="29"/>
    </location>
</feature>
<keyword evidence="6" id="KW-1185">Reference proteome</keyword>
<proteinExistence type="inferred from homology"/>
<dbReference type="EMBL" id="JAUIZM010000011">
    <property type="protein sequence ID" value="KAK1354964.1"/>
    <property type="molecule type" value="Genomic_DNA"/>
</dbReference>
<dbReference type="InterPro" id="IPR040390">
    <property type="entry name" value="TIFY/JAZ"/>
</dbReference>
<dbReference type="InterPro" id="IPR010399">
    <property type="entry name" value="Tify_dom"/>
</dbReference>
<dbReference type="InterPro" id="IPR018467">
    <property type="entry name" value="CCT_CS"/>
</dbReference>
<dbReference type="Pfam" id="PF09425">
    <property type="entry name" value="Jas_motif"/>
    <property type="match status" value="1"/>
</dbReference>
<dbReference type="Pfam" id="PF06200">
    <property type="entry name" value="tify"/>
    <property type="match status" value="1"/>
</dbReference>
<evidence type="ECO:0000313" key="5">
    <source>
        <dbReference type="EMBL" id="KAK1354964.1"/>
    </source>
</evidence>
<evidence type="ECO:0000259" key="4">
    <source>
        <dbReference type="PROSITE" id="PS51320"/>
    </source>
</evidence>
<dbReference type="GO" id="GO:0009611">
    <property type="term" value="P:response to wounding"/>
    <property type="evidence" value="ECO:0007669"/>
    <property type="project" value="UniProtKB-UniRule"/>
</dbReference>
<keyword evidence="2" id="KW-0539">Nucleus</keyword>
<gene>
    <name evidence="5" type="ORF">POM88_048220</name>
</gene>
<dbReference type="GO" id="GO:0031347">
    <property type="term" value="P:regulation of defense response"/>
    <property type="evidence" value="ECO:0007669"/>
    <property type="project" value="UniProtKB-UniRule"/>
</dbReference>
<sequence>MSTSSMILDSGKFSGQRAARGSSDKSSFSQTCNLLSQYMKEKGTLGDLKPEIFRRPSGPPTTMNLFPTADKPMQEVPVKSTPEAGQMTIFYNGQVLVFNDFPAEKAREIMMLAGKGNSTSPTNNIVQKPTEVAANLQKPPRPTISGLPIARTASLTRFLEKRKDRIVARAPYASSSSGKAPVKPVENKYWLGLAAQSPAKFEQA</sequence>
<comment type="similarity">
    <text evidence="1 2">Belongs to the TIFY/JAZ family.</text>
</comment>
<evidence type="ECO:0000256" key="3">
    <source>
        <dbReference type="SAM" id="MobiDB-lite"/>
    </source>
</evidence>
<keyword evidence="2" id="KW-1184">Jasmonic acid signaling pathway</keyword>
<comment type="function">
    <text evidence="2">Repressor of jasmonate responses.</text>
</comment>
<dbReference type="AlphaFoldDB" id="A0AAD8M0A4"/>
<comment type="subcellular location">
    <subcellularLocation>
        <location evidence="2">Nucleus</location>
    </subcellularLocation>
</comment>